<comment type="caution">
    <text evidence="1">The sequence shown here is derived from an EMBL/GenBank/DDBJ whole genome shotgun (WGS) entry which is preliminary data.</text>
</comment>
<accession>A0A4S3B2S2</accession>
<dbReference type="PANTHER" id="PTHR38448:SF1">
    <property type="entry name" value="YLBF FAMILY REGULATOR"/>
    <property type="match status" value="1"/>
</dbReference>
<dbReference type="Gene3D" id="1.20.1500.10">
    <property type="entry name" value="YheA/YmcA-like"/>
    <property type="match status" value="1"/>
</dbReference>
<protein>
    <recommendedName>
        <fullName evidence="3">YlbF family regulator</fullName>
    </recommendedName>
</protein>
<dbReference type="OrthoDB" id="2167788at2"/>
<sequence length="132" mass="15887">MENQEEKRRAEYSPELQVAMDQLLQNVQQHEAIQDYQKIALKIEKNEVLRQLVEDIKQHQKDAVNFAHYDKPQAEQEAIRLANQKQKEFDEHPLVIVYREKLIEANDILQHLTHVLEHEFNQRLEEHKTNEQ</sequence>
<dbReference type="PIRSF" id="PIRSF021287">
    <property type="entry name" value="Biofilm_formation_YmcA"/>
    <property type="match status" value="1"/>
</dbReference>
<dbReference type="EMBL" id="SDGV01000022">
    <property type="protein sequence ID" value="THB60537.1"/>
    <property type="molecule type" value="Genomic_DNA"/>
</dbReference>
<dbReference type="Pfam" id="PF06133">
    <property type="entry name" value="Com_YlbF"/>
    <property type="match status" value="1"/>
</dbReference>
<dbReference type="SUPFAM" id="SSF158622">
    <property type="entry name" value="YheA/YmcA-like"/>
    <property type="match status" value="1"/>
</dbReference>
<keyword evidence="2" id="KW-1185">Reference proteome</keyword>
<evidence type="ECO:0000313" key="2">
    <source>
        <dbReference type="Proteomes" id="UP000310506"/>
    </source>
</evidence>
<proteinExistence type="predicted"/>
<evidence type="ECO:0000313" key="1">
    <source>
        <dbReference type="EMBL" id="THB60537.1"/>
    </source>
</evidence>
<dbReference type="InterPro" id="IPR010368">
    <property type="entry name" value="Com_YlbF"/>
</dbReference>
<dbReference type="PANTHER" id="PTHR38448">
    <property type="entry name" value="REGULATORY PROTEIN YLBF-RELATED"/>
    <property type="match status" value="1"/>
</dbReference>
<dbReference type="InterPro" id="IPR052767">
    <property type="entry name" value="Bact_com_dev_regulator"/>
</dbReference>
<gene>
    <name evidence="1" type="ORF">ESZ54_09950</name>
</gene>
<reference evidence="1 2" key="1">
    <citation type="submission" date="2019-01" db="EMBL/GenBank/DDBJ databases">
        <title>Vagococcus silagei sp. nov. isolated from brewer's grain.</title>
        <authorList>
            <person name="Guu J.-R."/>
        </authorList>
    </citation>
    <scope>NUCLEOTIDE SEQUENCE [LARGE SCALE GENOMIC DNA]</scope>
    <source>
        <strain evidence="1 2">2B-2</strain>
    </source>
</reference>
<evidence type="ECO:0008006" key="3">
    <source>
        <dbReference type="Google" id="ProtNLM"/>
    </source>
</evidence>
<dbReference type="Proteomes" id="UP000310506">
    <property type="component" value="Unassembled WGS sequence"/>
</dbReference>
<dbReference type="InterPro" id="IPR023378">
    <property type="entry name" value="YheA/YmcA-like_dom_sf"/>
</dbReference>
<dbReference type="RefSeq" id="WP_136137527.1">
    <property type="nucleotide sequence ID" value="NZ_SDGV01000022.1"/>
</dbReference>
<dbReference type="InterPro" id="IPR016783">
    <property type="entry name" value="Biofilm_formation_YmcA"/>
</dbReference>
<name>A0A4S3B2S2_9ENTE</name>
<organism evidence="1 2">
    <name type="scientific">Vagococcus silagei</name>
    <dbReference type="NCBI Taxonomy" id="2508885"/>
    <lineage>
        <taxon>Bacteria</taxon>
        <taxon>Bacillati</taxon>
        <taxon>Bacillota</taxon>
        <taxon>Bacilli</taxon>
        <taxon>Lactobacillales</taxon>
        <taxon>Enterococcaceae</taxon>
        <taxon>Vagococcus</taxon>
    </lineage>
</organism>
<dbReference type="AlphaFoldDB" id="A0A4S3B2S2"/>